<sequence length="177" mass="20006">MKMVVDVATVKQARLGDKESFAMVYEQVADDLYKVALYSLGNAYDAQDVVSETFIEAYKGIKNLRDDNSFKPWIMRILSIRCKRKIGQYITGRNQLDIEDFMGLAEGGDSMEEKSSRKLELLRALETLTPQERQIVALAVVQGYTVRETAEILGAPQGTVSSKLHRTLKKLRAQLEK</sequence>
<dbReference type="GO" id="GO:0003677">
    <property type="term" value="F:DNA binding"/>
    <property type="evidence" value="ECO:0007669"/>
    <property type="project" value="InterPro"/>
</dbReference>
<dbReference type="InterPro" id="IPR013325">
    <property type="entry name" value="RNA_pol_sigma_r2"/>
</dbReference>
<proteinExistence type="inferred from homology"/>
<dbReference type="CDD" id="cd06171">
    <property type="entry name" value="Sigma70_r4"/>
    <property type="match status" value="1"/>
</dbReference>
<organism evidence="7 8">
    <name type="scientific">Youxingia wuxianensis</name>
    <dbReference type="NCBI Taxonomy" id="2763678"/>
    <lineage>
        <taxon>Bacteria</taxon>
        <taxon>Bacillati</taxon>
        <taxon>Bacillota</taxon>
        <taxon>Clostridia</taxon>
        <taxon>Eubacteriales</taxon>
        <taxon>Oscillospiraceae</taxon>
        <taxon>Youxingia</taxon>
    </lineage>
</organism>
<dbReference type="Pfam" id="PF08281">
    <property type="entry name" value="Sigma70_r4_2"/>
    <property type="match status" value="1"/>
</dbReference>
<evidence type="ECO:0000256" key="1">
    <source>
        <dbReference type="ARBA" id="ARBA00010641"/>
    </source>
</evidence>
<dbReference type="InterPro" id="IPR013249">
    <property type="entry name" value="RNA_pol_sigma70_r4_t2"/>
</dbReference>
<dbReference type="InterPro" id="IPR007627">
    <property type="entry name" value="RNA_pol_sigma70_r2"/>
</dbReference>
<dbReference type="PANTHER" id="PTHR43133">
    <property type="entry name" value="RNA POLYMERASE ECF-TYPE SIGMA FACTO"/>
    <property type="match status" value="1"/>
</dbReference>
<keyword evidence="2" id="KW-0805">Transcription regulation</keyword>
<dbReference type="InterPro" id="IPR039425">
    <property type="entry name" value="RNA_pol_sigma-70-like"/>
</dbReference>
<dbReference type="PANTHER" id="PTHR43133:SF51">
    <property type="entry name" value="RNA POLYMERASE SIGMA FACTOR"/>
    <property type="match status" value="1"/>
</dbReference>
<dbReference type="Gene3D" id="1.10.10.10">
    <property type="entry name" value="Winged helix-like DNA-binding domain superfamily/Winged helix DNA-binding domain"/>
    <property type="match status" value="1"/>
</dbReference>
<evidence type="ECO:0000256" key="3">
    <source>
        <dbReference type="ARBA" id="ARBA00023082"/>
    </source>
</evidence>
<reference evidence="7" key="1">
    <citation type="submission" date="2020-08" db="EMBL/GenBank/DDBJ databases">
        <title>Genome public.</title>
        <authorList>
            <person name="Liu C."/>
            <person name="Sun Q."/>
        </authorList>
    </citation>
    <scope>NUCLEOTIDE SEQUENCE</scope>
    <source>
        <strain evidence="7">NSJ-64</strain>
    </source>
</reference>
<evidence type="ECO:0000313" key="7">
    <source>
        <dbReference type="EMBL" id="MBC8584963.1"/>
    </source>
</evidence>
<dbReference type="GO" id="GO:0016987">
    <property type="term" value="F:sigma factor activity"/>
    <property type="evidence" value="ECO:0007669"/>
    <property type="project" value="UniProtKB-KW"/>
</dbReference>
<keyword evidence="8" id="KW-1185">Reference proteome</keyword>
<comment type="similarity">
    <text evidence="1">Belongs to the sigma-70 factor family. ECF subfamily.</text>
</comment>
<evidence type="ECO:0000259" key="6">
    <source>
        <dbReference type="Pfam" id="PF08281"/>
    </source>
</evidence>
<comment type="caution">
    <text evidence="7">The sequence shown here is derived from an EMBL/GenBank/DDBJ whole genome shotgun (WGS) entry which is preliminary data.</text>
</comment>
<evidence type="ECO:0000259" key="5">
    <source>
        <dbReference type="Pfam" id="PF04542"/>
    </source>
</evidence>
<keyword evidence="4" id="KW-0804">Transcription</keyword>
<dbReference type="RefSeq" id="WP_262394747.1">
    <property type="nucleotide sequence ID" value="NZ_JACRTD010000003.1"/>
</dbReference>
<feature type="domain" description="RNA polymerase sigma factor 70 region 4 type 2" evidence="6">
    <location>
        <begin position="119"/>
        <end position="171"/>
    </location>
</feature>
<dbReference type="Proteomes" id="UP000623678">
    <property type="component" value="Unassembled WGS sequence"/>
</dbReference>
<dbReference type="Gene3D" id="1.10.1740.10">
    <property type="match status" value="1"/>
</dbReference>
<dbReference type="InterPro" id="IPR013324">
    <property type="entry name" value="RNA_pol_sigma_r3/r4-like"/>
</dbReference>
<dbReference type="InterPro" id="IPR036388">
    <property type="entry name" value="WH-like_DNA-bd_sf"/>
</dbReference>
<accession>A0A926EN40</accession>
<feature type="domain" description="RNA polymerase sigma-70 region 2" evidence="5">
    <location>
        <begin position="25"/>
        <end position="86"/>
    </location>
</feature>
<dbReference type="SUPFAM" id="SSF88946">
    <property type="entry name" value="Sigma2 domain of RNA polymerase sigma factors"/>
    <property type="match status" value="1"/>
</dbReference>
<name>A0A926EN40_9FIRM</name>
<evidence type="ECO:0000256" key="4">
    <source>
        <dbReference type="ARBA" id="ARBA00023163"/>
    </source>
</evidence>
<dbReference type="GO" id="GO:0006352">
    <property type="term" value="P:DNA-templated transcription initiation"/>
    <property type="evidence" value="ECO:0007669"/>
    <property type="project" value="InterPro"/>
</dbReference>
<dbReference type="InterPro" id="IPR014284">
    <property type="entry name" value="RNA_pol_sigma-70_dom"/>
</dbReference>
<dbReference type="Pfam" id="PF04542">
    <property type="entry name" value="Sigma70_r2"/>
    <property type="match status" value="1"/>
</dbReference>
<dbReference type="NCBIfam" id="TIGR02937">
    <property type="entry name" value="sigma70-ECF"/>
    <property type="match status" value="1"/>
</dbReference>
<dbReference type="AlphaFoldDB" id="A0A926EN40"/>
<evidence type="ECO:0000313" key="8">
    <source>
        <dbReference type="Proteomes" id="UP000623678"/>
    </source>
</evidence>
<gene>
    <name evidence="7" type="ORF">H8705_05140</name>
</gene>
<dbReference type="SUPFAM" id="SSF88659">
    <property type="entry name" value="Sigma3 and sigma4 domains of RNA polymerase sigma factors"/>
    <property type="match status" value="1"/>
</dbReference>
<evidence type="ECO:0000256" key="2">
    <source>
        <dbReference type="ARBA" id="ARBA00023015"/>
    </source>
</evidence>
<dbReference type="EMBL" id="JACRTD010000003">
    <property type="protein sequence ID" value="MBC8584963.1"/>
    <property type="molecule type" value="Genomic_DNA"/>
</dbReference>
<protein>
    <submittedName>
        <fullName evidence="7">Sigma-70 family RNA polymerase sigma factor</fullName>
    </submittedName>
</protein>
<keyword evidence="3" id="KW-0731">Sigma factor</keyword>